<organism evidence="2 3">
    <name type="scientific">Ancylobacter mangrovi</name>
    <dbReference type="NCBI Taxonomy" id="2972472"/>
    <lineage>
        <taxon>Bacteria</taxon>
        <taxon>Pseudomonadati</taxon>
        <taxon>Pseudomonadota</taxon>
        <taxon>Alphaproteobacteria</taxon>
        <taxon>Hyphomicrobiales</taxon>
        <taxon>Xanthobacteraceae</taxon>
        <taxon>Ancylobacter</taxon>
    </lineage>
</organism>
<protein>
    <submittedName>
        <fullName evidence="2">Uncharacterized protein</fullName>
    </submittedName>
</protein>
<keyword evidence="3" id="KW-1185">Reference proteome</keyword>
<dbReference type="AlphaFoldDB" id="A0A9X2T2Q3"/>
<accession>A0A9X2T2Q3</accession>
<evidence type="ECO:0000313" key="3">
    <source>
        <dbReference type="Proteomes" id="UP001151088"/>
    </source>
</evidence>
<dbReference type="RefSeq" id="WP_258733597.1">
    <property type="nucleotide sequence ID" value="NZ_JANTHZ010000007.1"/>
</dbReference>
<sequence length="74" mass="8116">MADLTRNNLFKPNLSKTESRAEAVSRTAMGMIQQEATKRDAKLMRLREARLAREAVDAPDAAASKAGAASSRRR</sequence>
<evidence type="ECO:0000256" key="1">
    <source>
        <dbReference type="SAM" id="MobiDB-lite"/>
    </source>
</evidence>
<feature type="region of interest" description="Disordered" evidence="1">
    <location>
        <begin position="52"/>
        <end position="74"/>
    </location>
</feature>
<dbReference type="EMBL" id="JANTHZ010000007">
    <property type="protein sequence ID" value="MCS0496430.1"/>
    <property type="molecule type" value="Genomic_DNA"/>
</dbReference>
<feature type="region of interest" description="Disordered" evidence="1">
    <location>
        <begin position="1"/>
        <end position="25"/>
    </location>
</feature>
<feature type="compositionally biased region" description="Polar residues" evidence="1">
    <location>
        <begin position="1"/>
        <end position="16"/>
    </location>
</feature>
<comment type="caution">
    <text evidence="2">The sequence shown here is derived from an EMBL/GenBank/DDBJ whole genome shotgun (WGS) entry which is preliminary data.</text>
</comment>
<reference evidence="2" key="1">
    <citation type="submission" date="2022-08" db="EMBL/GenBank/DDBJ databases">
        <authorList>
            <person name="Li F."/>
        </authorList>
    </citation>
    <scope>NUCLEOTIDE SEQUENCE</scope>
    <source>
        <strain evidence="2">MQZ15Z-1</strain>
    </source>
</reference>
<proteinExistence type="predicted"/>
<dbReference type="Proteomes" id="UP001151088">
    <property type="component" value="Unassembled WGS sequence"/>
</dbReference>
<gene>
    <name evidence="2" type="ORF">NVS89_15100</name>
</gene>
<feature type="compositionally biased region" description="Low complexity" evidence="1">
    <location>
        <begin position="58"/>
        <end position="74"/>
    </location>
</feature>
<name>A0A9X2T2Q3_9HYPH</name>
<evidence type="ECO:0000313" key="2">
    <source>
        <dbReference type="EMBL" id="MCS0496430.1"/>
    </source>
</evidence>